<name>A0AAV2PT74_MEGNR</name>
<reference evidence="1 2" key="1">
    <citation type="submission" date="2024-05" db="EMBL/GenBank/DDBJ databases">
        <authorList>
            <person name="Wallberg A."/>
        </authorList>
    </citation>
    <scope>NUCLEOTIDE SEQUENCE [LARGE SCALE GENOMIC DNA]</scope>
</reference>
<dbReference type="Proteomes" id="UP001497623">
    <property type="component" value="Unassembled WGS sequence"/>
</dbReference>
<sequence length="126" mass="15133">LRLRGENHALWDYLPPHIEIFNTKDDLEPYKLYVDQIFSMEDLKFDCTLMPEPHREQEWSQPQHRFLEELDIQLKQNELNITIKRENQTQQMNVFSRRQEEEHESYGVCQGDAGICLTVINIQTSR</sequence>
<protein>
    <submittedName>
        <fullName evidence="1">Uncharacterized protein</fullName>
    </submittedName>
</protein>
<evidence type="ECO:0000313" key="1">
    <source>
        <dbReference type="EMBL" id="CAL4064943.1"/>
    </source>
</evidence>
<gene>
    <name evidence="1" type="ORF">MNOR_LOCUS4401</name>
</gene>
<organism evidence="1 2">
    <name type="scientific">Meganyctiphanes norvegica</name>
    <name type="common">Northern krill</name>
    <name type="synonym">Thysanopoda norvegica</name>
    <dbReference type="NCBI Taxonomy" id="48144"/>
    <lineage>
        <taxon>Eukaryota</taxon>
        <taxon>Metazoa</taxon>
        <taxon>Ecdysozoa</taxon>
        <taxon>Arthropoda</taxon>
        <taxon>Crustacea</taxon>
        <taxon>Multicrustacea</taxon>
        <taxon>Malacostraca</taxon>
        <taxon>Eumalacostraca</taxon>
        <taxon>Eucarida</taxon>
        <taxon>Euphausiacea</taxon>
        <taxon>Euphausiidae</taxon>
        <taxon>Meganyctiphanes</taxon>
    </lineage>
</organism>
<comment type="caution">
    <text evidence="1">The sequence shown here is derived from an EMBL/GenBank/DDBJ whole genome shotgun (WGS) entry which is preliminary data.</text>
</comment>
<feature type="non-terminal residue" evidence="1">
    <location>
        <position position="1"/>
    </location>
</feature>
<keyword evidence="2" id="KW-1185">Reference proteome</keyword>
<accession>A0AAV2PT74</accession>
<feature type="non-terminal residue" evidence="1">
    <location>
        <position position="126"/>
    </location>
</feature>
<evidence type="ECO:0000313" key="2">
    <source>
        <dbReference type="Proteomes" id="UP001497623"/>
    </source>
</evidence>
<proteinExistence type="predicted"/>
<dbReference type="AlphaFoldDB" id="A0AAV2PT74"/>
<dbReference type="EMBL" id="CAXKWB010001615">
    <property type="protein sequence ID" value="CAL4064943.1"/>
    <property type="molecule type" value="Genomic_DNA"/>
</dbReference>